<sequence>MNPHAHWRQWLLITSAISLAVLALIFSPIHQSGNFYAYADQRAYLSIPNFWNVITNLPFLWVGWLGIMTASRRNASNTPERYKGYTLFYWGLIGTFVGSSLYHLVPGPFTLMLDRIPITISFISLYCVVLTEYISPTIGKKLLLPLLAYGVISVGYWYITDLGPEKGNMAAYVLVQVIPIVHLPLILWCYSDRYGHSRLYALALILYLLAKWAESSDEILYDLLGFSGHSLKHLFAALGGYCIYLNWRPKLQ</sequence>
<dbReference type="Pfam" id="PF05875">
    <property type="entry name" value="Ceramidase"/>
    <property type="match status" value="1"/>
</dbReference>
<evidence type="ECO:0000313" key="9">
    <source>
        <dbReference type="Proteomes" id="UP000036097"/>
    </source>
</evidence>
<keyword evidence="4 7" id="KW-1133">Transmembrane helix</keyword>
<dbReference type="GO" id="GO:0016811">
    <property type="term" value="F:hydrolase activity, acting on carbon-nitrogen (but not peptide) bonds, in linear amides"/>
    <property type="evidence" value="ECO:0007669"/>
    <property type="project" value="InterPro"/>
</dbReference>
<feature type="transmembrane region" description="Helical" evidence="7">
    <location>
        <begin position="171"/>
        <end position="190"/>
    </location>
</feature>
<comment type="cofactor">
    <cofactor evidence="6">
        <name>Zn(2+)</name>
        <dbReference type="ChEBI" id="CHEBI:29105"/>
    </cofactor>
</comment>
<feature type="transmembrane region" description="Helical" evidence="7">
    <location>
        <begin position="50"/>
        <end position="67"/>
    </location>
</feature>
<feature type="transmembrane region" description="Helical" evidence="7">
    <location>
        <begin position="12"/>
        <end position="30"/>
    </location>
</feature>
<organism evidence="8 9">
    <name type="scientific">Photobacterium aquae</name>
    <dbReference type="NCBI Taxonomy" id="1195763"/>
    <lineage>
        <taxon>Bacteria</taxon>
        <taxon>Pseudomonadati</taxon>
        <taxon>Pseudomonadota</taxon>
        <taxon>Gammaproteobacteria</taxon>
        <taxon>Vibrionales</taxon>
        <taxon>Vibrionaceae</taxon>
        <taxon>Photobacterium</taxon>
    </lineage>
</organism>
<dbReference type="STRING" id="1195763.ABT56_07595"/>
<feature type="binding site" evidence="6">
    <location>
        <position position="233"/>
    </location>
    <ligand>
        <name>Zn(2+)</name>
        <dbReference type="ChEBI" id="CHEBI:29105"/>
        <note>catalytic</note>
    </ligand>
</feature>
<keyword evidence="5 7" id="KW-0472">Membrane</keyword>
<feature type="transmembrane region" description="Helical" evidence="7">
    <location>
        <begin position="87"/>
        <end position="104"/>
    </location>
</feature>
<dbReference type="GO" id="GO:0016020">
    <property type="term" value="C:membrane"/>
    <property type="evidence" value="ECO:0007669"/>
    <property type="project" value="UniProtKB-SubCell"/>
</dbReference>
<feature type="transmembrane region" description="Helical" evidence="7">
    <location>
        <begin position="142"/>
        <end position="159"/>
    </location>
</feature>
<keyword evidence="9" id="KW-1185">Reference proteome</keyword>
<evidence type="ECO:0000256" key="4">
    <source>
        <dbReference type="ARBA" id="ARBA00022989"/>
    </source>
</evidence>
<keyword evidence="2 7" id="KW-0812">Transmembrane</keyword>
<proteinExistence type="predicted"/>
<evidence type="ECO:0000313" key="8">
    <source>
        <dbReference type="EMBL" id="KLV07001.1"/>
    </source>
</evidence>
<gene>
    <name evidence="8" type="ORF">ABT56_07595</name>
</gene>
<dbReference type="OrthoDB" id="6088058at2"/>
<dbReference type="Proteomes" id="UP000036097">
    <property type="component" value="Unassembled WGS sequence"/>
</dbReference>
<dbReference type="GO" id="GO:0006672">
    <property type="term" value="P:ceramide metabolic process"/>
    <property type="evidence" value="ECO:0007669"/>
    <property type="project" value="InterPro"/>
</dbReference>
<evidence type="ECO:0000256" key="3">
    <source>
        <dbReference type="ARBA" id="ARBA00022801"/>
    </source>
</evidence>
<feature type="binding site" evidence="6">
    <location>
        <position position="103"/>
    </location>
    <ligand>
        <name>Zn(2+)</name>
        <dbReference type="ChEBI" id="CHEBI:29105"/>
        <note>catalytic</note>
    </ligand>
</feature>
<accession>A0A0J1H5M5</accession>
<dbReference type="PATRIC" id="fig|1195763.3.peg.1625"/>
<feature type="transmembrane region" description="Helical" evidence="7">
    <location>
        <begin position="116"/>
        <end position="135"/>
    </location>
</feature>
<evidence type="ECO:0000256" key="5">
    <source>
        <dbReference type="ARBA" id="ARBA00023136"/>
    </source>
</evidence>
<keyword evidence="6" id="KW-0862">Zinc</keyword>
<dbReference type="PANTHER" id="PTHR34368">
    <property type="entry name" value="OS01G0962200 PROTEIN"/>
    <property type="match status" value="1"/>
</dbReference>
<reference evidence="8 9" key="1">
    <citation type="submission" date="2015-05" db="EMBL/GenBank/DDBJ databases">
        <title>Photobacterium galathea sp. nov.</title>
        <authorList>
            <person name="Machado H."/>
            <person name="Gram L."/>
        </authorList>
    </citation>
    <scope>NUCLEOTIDE SEQUENCE [LARGE SCALE GENOMIC DNA]</scope>
    <source>
        <strain evidence="8 9">CGMCC 1.12159</strain>
    </source>
</reference>
<dbReference type="GO" id="GO:0046872">
    <property type="term" value="F:metal ion binding"/>
    <property type="evidence" value="ECO:0007669"/>
    <property type="project" value="UniProtKB-KW"/>
</dbReference>
<evidence type="ECO:0000256" key="6">
    <source>
        <dbReference type="PIRSR" id="PIRSR608901-2"/>
    </source>
</evidence>
<feature type="binding site" evidence="6">
    <location>
        <position position="229"/>
    </location>
    <ligand>
        <name>Zn(2+)</name>
        <dbReference type="ChEBI" id="CHEBI:29105"/>
        <note>catalytic</note>
    </ligand>
</feature>
<keyword evidence="3" id="KW-0378">Hydrolase</keyword>
<comment type="subcellular location">
    <subcellularLocation>
        <location evidence="1">Membrane</location>
        <topology evidence="1">Multi-pass membrane protein</topology>
    </subcellularLocation>
</comment>
<dbReference type="InterPro" id="IPR008901">
    <property type="entry name" value="ACER"/>
</dbReference>
<name>A0A0J1H5M5_9GAMM</name>
<keyword evidence="6" id="KW-0479">Metal-binding</keyword>
<evidence type="ECO:0000256" key="7">
    <source>
        <dbReference type="SAM" id="Phobius"/>
    </source>
</evidence>
<dbReference type="RefSeq" id="WP_047878271.1">
    <property type="nucleotide sequence ID" value="NZ_LDOT01000007.1"/>
</dbReference>
<protein>
    <submittedName>
        <fullName evidence="8">Membrane protein</fullName>
    </submittedName>
</protein>
<evidence type="ECO:0000256" key="2">
    <source>
        <dbReference type="ARBA" id="ARBA00022692"/>
    </source>
</evidence>
<dbReference type="PANTHER" id="PTHR34368:SF1">
    <property type="entry name" value="OS01G0962200 PROTEIN"/>
    <property type="match status" value="1"/>
</dbReference>
<dbReference type="EMBL" id="LDOT01000007">
    <property type="protein sequence ID" value="KLV07001.1"/>
    <property type="molecule type" value="Genomic_DNA"/>
</dbReference>
<comment type="caution">
    <text evidence="8">The sequence shown here is derived from an EMBL/GenBank/DDBJ whole genome shotgun (WGS) entry which is preliminary data.</text>
</comment>
<evidence type="ECO:0000256" key="1">
    <source>
        <dbReference type="ARBA" id="ARBA00004141"/>
    </source>
</evidence>
<dbReference type="AlphaFoldDB" id="A0A0J1H5M5"/>